<dbReference type="GO" id="GO:0046872">
    <property type="term" value="F:metal ion binding"/>
    <property type="evidence" value="ECO:0007669"/>
    <property type="project" value="UniProtKB-KW"/>
</dbReference>
<dbReference type="eggNOG" id="COG0084">
    <property type="taxonomic scope" value="Bacteria"/>
</dbReference>
<dbReference type="EMBL" id="ACJN02000003">
    <property type="protein sequence ID" value="EFI33819.1"/>
    <property type="molecule type" value="Genomic_DNA"/>
</dbReference>
<dbReference type="SUPFAM" id="SSF51556">
    <property type="entry name" value="Metallo-dependent hydrolases"/>
    <property type="match status" value="1"/>
</dbReference>
<reference evidence="6" key="1">
    <citation type="submission" date="2010-05" db="EMBL/GenBank/DDBJ databases">
        <title>The draft genome of Desulfonatronospira thiodismutans ASO3-1.</title>
        <authorList>
            <consortium name="US DOE Joint Genome Institute (JGI-PGF)"/>
            <person name="Lucas S."/>
            <person name="Copeland A."/>
            <person name="Lapidus A."/>
            <person name="Cheng J.-F."/>
            <person name="Bruce D."/>
            <person name="Goodwin L."/>
            <person name="Pitluck S."/>
            <person name="Chertkov O."/>
            <person name="Brettin T."/>
            <person name="Detter J.C."/>
            <person name="Han C."/>
            <person name="Land M.L."/>
            <person name="Hauser L."/>
            <person name="Kyrpides N."/>
            <person name="Mikhailova N."/>
            <person name="Muyzer G."/>
            <person name="Woyke T."/>
        </authorList>
    </citation>
    <scope>NUCLEOTIDE SEQUENCE [LARGE SCALE GENOMIC DNA]</scope>
    <source>
        <strain evidence="6">ASO3-1</strain>
    </source>
</reference>
<feature type="binding site" evidence="4">
    <location>
        <position position="110"/>
    </location>
    <ligand>
        <name>a divalent metal cation</name>
        <dbReference type="ChEBI" id="CHEBI:60240"/>
        <label>1</label>
    </ligand>
</feature>
<evidence type="ECO:0000256" key="1">
    <source>
        <dbReference type="ARBA" id="ARBA00009275"/>
    </source>
</evidence>
<feature type="binding site" evidence="4">
    <location>
        <position position="23"/>
    </location>
    <ligand>
        <name>a divalent metal cation</name>
        <dbReference type="ChEBI" id="CHEBI:60240"/>
        <label>1</label>
    </ligand>
</feature>
<evidence type="ECO:0000313" key="6">
    <source>
        <dbReference type="EMBL" id="EFI33819.1"/>
    </source>
</evidence>
<dbReference type="GO" id="GO:0016788">
    <property type="term" value="F:hydrolase activity, acting on ester bonds"/>
    <property type="evidence" value="ECO:0007669"/>
    <property type="project" value="InterPro"/>
</dbReference>
<dbReference type="PANTHER" id="PTHR46124">
    <property type="entry name" value="D-AMINOACYL-TRNA DEACYLASE"/>
    <property type="match status" value="1"/>
</dbReference>
<dbReference type="Proteomes" id="UP000005496">
    <property type="component" value="Unassembled WGS sequence"/>
</dbReference>
<dbReference type="CDD" id="cd01310">
    <property type="entry name" value="TatD_DNAse"/>
    <property type="match status" value="1"/>
</dbReference>
<dbReference type="InterPro" id="IPR015991">
    <property type="entry name" value="TatD/YcfH-like"/>
</dbReference>
<comment type="caution">
    <text evidence="6">The sequence shown here is derived from an EMBL/GenBank/DDBJ whole genome shotgun (WGS) entry which is preliminary data.</text>
</comment>
<dbReference type="AlphaFoldDB" id="D6ST03"/>
<proteinExistence type="inferred from homology"/>
<evidence type="ECO:0000256" key="5">
    <source>
        <dbReference type="SAM" id="MobiDB-lite"/>
    </source>
</evidence>
<accession>D6ST03</accession>
<evidence type="ECO:0000313" key="7">
    <source>
        <dbReference type="Proteomes" id="UP000005496"/>
    </source>
</evidence>
<feature type="region of interest" description="Disordered" evidence="5">
    <location>
        <begin position="1"/>
        <end position="20"/>
    </location>
</feature>
<evidence type="ECO:0000256" key="2">
    <source>
        <dbReference type="ARBA" id="ARBA00022723"/>
    </source>
</evidence>
<evidence type="ECO:0000256" key="3">
    <source>
        <dbReference type="ARBA" id="ARBA00022801"/>
    </source>
</evidence>
<dbReference type="RefSeq" id="WP_008871168.1">
    <property type="nucleotide sequence ID" value="NZ_ACJN02000003.1"/>
</dbReference>
<dbReference type="Gene3D" id="3.20.20.140">
    <property type="entry name" value="Metal-dependent hydrolases"/>
    <property type="match status" value="1"/>
</dbReference>
<keyword evidence="7" id="KW-1185">Reference proteome</keyword>
<dbReference type="InterPro" id="IPR001130">
    <property type="entry name" value="TatD-like"/>
</dbReference>
<comment type="similarity">
    <text evidence="1">Belongs to the metallo-dependent hydrolases superfamily. TatD-type hydrolase family.</text>
</comment>
<keyword evidence="2 4" id="KW-0479">Metal-binding</keyword>
<dbReference type="FunFam" id="3.20.20.140:FF:000005">
    <property type="entry name" value="TatD family hydrolase"/>
    <property type="match status" value="1"/>
</dbReference>
<gene>
    <name evidence="6" type="ORF">Dthio_PD1158</name>
</gene>
<feature type="binding site" evidence="4">
    <location>
        <position position="25"/>
    </location>
    <ligand>
        <name>a divalent metal cation</name>
        <dbReference type="ChEBI" id="CHEBI:60240"/>
        <label>1</label>
    </ligand>
</feature>
<dbReference type="OrthoDB" id="9810005at2"/>
<dbReference type="PIRSF" id="PIRSF005902">
    <property type="entry name" value="DNase_TatD"/>
    <property type="match status" value="1"/>
</dbReference>
<feature type="binding site" evidence="4">
    <location>
        <position position="221"/>
    </location>
    <ligand>
        <name>a divalent metal cation</name>
        <dbReference type="ChEBI" id="CHEBI:60240"/>
        <label>1</label>
    </ligand>
</feature>
<evidence type="ECO:0000256" key="4">
    <source>
        <dbReference type="PIRSR" id="PIRSR005902-1"/>
    </source>
</evidence>
<keyword evidence="3 6" id="KW-0378">Hydrolase</keyword>
<dbReference type="NCBIfam" id="TIGR00010">
    <property type="entry name" value="YchF/TatD family DNA exonuclease"/>
    <property type="match status" value="1"/>
</dbReference>
<dbReference type="Pfam" id="PF01026">
    <property type="entry name" value="TatD_DNase"/>
    <property type="match status" value="1"/>
</dbReference>
<dbReference type="PANTHER" id="PTHR46124:SF2">
    <property type="entry name" value="D-AMINOACYL-TRNA DEACYLASE"/>
    <property type="match status" value="1"/>
</dbReference>
<sequence>MGKNKNRPLPQEMALPPGGADSHAHLDFKTLAGNLDQVLDRAKKCGITTLGQVFLGPDAYLKGRELFSSQPGIFYILGVHPHEASTLDTETSGRLYSLARDDKRIKAVGETGLDFFYNKSSPQEQRQAFRTQLELARDLDLPAVIHSRDAAEETLEILKQMGFRDRKVLWHCFGQDLETARQILDHGWFISIPGSITFAKNTRLREIVREIPVDRLMLETDCPFIAPEPYRGKQNEPALMVFTALEAARSKDMDAGELWMTCGDNCRSFFGVKS</sequence>
<dbReference type="GO" id="GO:0005829">
    <property type="term" value="C:cytosol"/>
    <property type="evidence" value="ECO:0007669"/>
    <property type="project" value="TreeGrafter"/>
</dbReference>
<name>D6ST03_9BACT</name>
<feature type="binding site" evidence="4">
    <location>
        <position position="146"/>
    </location>
    <ligand>
        <name>a divalent metal cation</name>
        <dbReference type="ChEBI" id="CHEBI:60240"/>
        <label>2</label>
    </ligand>
</feature>
<protein>
    <submittedName>
        <fullName evidence="6">Hydrolase, TatD family</fullName>
    </submittedName>
</protein>
<dbReference type="GO" id="GO:0004536">
    <property type="term" value="F:DNA nuclease activity"/>
    <property type="evidence" value="ECO:0007669"/>
    <property type="project" value="InterPro"/>
</dbReference>
<dbReference type="InterPro" id="IPR032466">
    <property type="entry name" value="Metal_Hydrolase"/>
</dbReference>
<feature type="binding site" evidence="4">
    <location>
        <position position="171"/>
    </location>
    <ligand>
        <name>a divalent metal cation</name>
        <dbReference type="ChEBI" id="CHEBI:60240"/>
        <label>2</label>
    </ligand>
</feature>
<organism evidence="6 7">
    <name type="scientific">Desulfonatronospira thiodismutans ASO3-1</name>
    <dbReference type="NCBI Taxonomy" id="555779"/>
    <lineage>
        <taxon>Bacteria</taxon>
        <taxon>Pseudomonadati</taxon>
        <taxon>Thermodesulfobacteriota</taxon>
        <taxon>Desulfovibrionia</taxon>
        <taxon>Desulfovibrionales</taxon>
        <taxon>Desulfonatronovibrionaceae</taxon>
        <taxon>Desulfonatronospira</taxon>
    </lineage>
</organism>